<dbReference type="PROSITE" id="PS51257">
    <property type="entry name" value="PROKAR_LIPOPROTEIN"/>
    <property type="match status" value="1"/>
</dbReference>
<evidence type="ECO:0000313" key="1">
    <source>
        <dbReference type="EMBL" id="PBK85560.1"/>
    </source>
</evidence>
<proteinExistence type="predicted"/>
<protein>
    <submittedName>
        <fullName evidence="1">Uncharacterized protein</fullName>
    </submittedName>
</protein>
<organism evidence="1 2">
    <name type="scientific">Armillaria gallica</name>
    <name type="common">Bulbous honey fungus</name>
    <name type="synonym">Armillaria bulbosa</name>
    <dbReference type="NCBI Taxonomy" id="47427"/>
    <lineage>
        <taxon>Eukaryota</taxon>
        <taxon>Fungi</taxon>
        <taxon>Dikarya</taxon>
        <taxon>Basidiomycota</taxon>
        <taxon>Agaricomycotina</taxon>
        <taxon>Agaricomycetes</taxon>
        <taxon>Agaricomycetidae</taxon>
        <taxon>Agaricales</taxon>
        <taxon>Marasmiineae</taxon>
        <taxon>Physalacriaceae</taxon>
        <taxon>Armillaria</taxon>
    </lineage>
</organism>
<evidence type="ECO:0000313" key="2">
    <source>
        <dbReference type="Proteomes" id="UP000217790"/>
    </source>
</evidence>
<gene>
    <name evidence="1" type="ORF">ARMGADRAFT_559420</name>
</gene>
<keyword evidence="2" id="KW-1185">Reference proteome</keyword>
<dbReference type="AlphaFoldDB" id="A0A2H3CUN3"/>
<dbReference type="Proteomes" id="UP000217790">
    <property type="component" value="Unassembled WGS sequence"/>
</dbReference>
<dbReference type="InParanoid" id="A0A2H3CUN3"/>
<reference evidence="2" key="1">
    <citation type="journal article" date="2017" name="Nat. Ecol. Evol.">
        <title>Genome expansion and lineage-specific genetic innovations in the forest pathogenic fungi Armillaria.</title>
        <authorList>
            <person name="Sipos G."/>
            <person name="Prasanna A.N."/>
            <person name="Walter M.C."/>
            <person name="O'Connor E."/>
            <person name="Balint B."/>
            <person name="Krizsan K."/>
            <person name="Kiss B."/>
            <person name="Hess J."/>
            <person name="Varga T."/>
            <person name="Slot J."/>
            <person name="Riley R."/>
            <person name="Boka B."/>
            <person name="Rigling D."/>
            <person name="Barry K."/>
            <person name="Lee J."/>
            <person name="Mihaltcheva S."/>
            <person name="LaButti K."/>
            <person name="Lipzen A."/>
            <person name="Waldron R."/>
            <person name="Moloney N.M."/>
            <person name="Sperisen C."/>
            <person name="Kredics L."/>
            <person name="Vagvoelgyi C."/>
            <person name="Patrignani A."/>
            <person name="Fitzpatrick D."/>
            <person name="Nagy I."/>
            <person name="Doyle S."/>
            <person name="Anderson J.B."/>
            <person name="Grigoriev I.V."/>
            <person name="Gueldener U."/>
            <person name="Muensterkoetter M."/>
            <person name="Nagy L.G."/>
        </authorList>
    </citation>
    <scope>NUCLEOTIDE SEQUENCE [LARGE SCALE GENOMIC DNA]</scope>
    <source>
        <strain evidence="2">Ar21-2</strain>
    </source>
</reference>
<sequence length="100" mass="10904">MRNAFEQLHHWQSGGLSCGLDIVETAMPRRPCSSKIRLSCSEPLTCIPICLVSPHRSTCFSCNVSQGYSYAGPLEVNLSFAFTLTRETSPLEGSTHSDPG</sequence>
<accession>A0A2H3CUN3</accession>
<dbReference type="EMBL" id="KZ293690">
    <property type="protein sequence ID" value="PBK85560.1"/>
    <property type="molecule type" value="Genomic_DNA"/>
</dbReference>
<name>A0A2H3CUN3_ARMGA</name>